<gene>
    <name evidence="7" type="ORF">SAMN05444266_11150</name>
</gene>
<dbReference type="Proteomes" id="UP000184420">
    <property type="component" value="Unassembled WGS sequence"/>
</dbReference>
<evidence type="ECO:0000313" key="8">
    <source>
        <dbReference type="Proteomes" id="UP000184420"/>
    </source>
</evidence>
<evidence type="ECO:0000256" key="5">
    <source>
        <dbReference type="ARBA" id="ARBA00022833"/>
    </source>
</evidence>
<dbReference type="STRING" id="1419482.SAMN05444266_11150"/>
<dbReference type="GO" id="GO:0006508">
    <property type="term" value="P:proteolysis"/>
    <property type="evidence" value="ECO:0007669"/>
    <property type="project" value="UniProtKB-KW"/>
</dbReference>
<dbReference type="RefSeq" id="WP_073086617.1">
    <property type="nucleotide sequence ID" value="NZ_FRBL01000011.1"/>
</dbReference>
<evidence type="ECO:0000256" key="1">
    <source>
        <dbReference type="ARBA" id="ARBA00006247"/>
    </source>
</evidence>
<dbReference type="InterPro" id="IPR002933">
    <property type="entry name" value="Peptidase_M20"/>
</dbReference>
<dbReference type="GO" id="GO:0004180">
    <property type="term" value="F:carboxypeptidase activity"/>
    <property type="evidence" value="ECO:0007669"/>
    <property type="project" value="UniProtKB-KW"/>
</dbReference>
<dbReference type="PANTHER" id="PTHR45962">
    <property type="entry name" value="N-FATTY-ACYL-AMINO ACID SYNTHASE/HYDROLASE PM20D1"/>
    <property type="match status" value="1"/>
</dbReference>
<dbReference type="PROSITE" id="PS00758">
    <property type="entry name" value="ARGE_DAPE_CPG2_1"/>
    <property type="match status" value="1"/>
</dbReference>
<sequence length="512" mass="56624">MKKLLAIIGVLLVLLVAVLAIKTLVYPFTKVNTGTAAYENFPVSDSALQRFAGGIRIPTVSNADYSQFNYGPITQFASYLRQAYPNVYAATESYTVNDHGIVIHWKGRNSSLKPVLFLSHYDVVPPGEYEGTDSGQIIFSPKDKPQPPVTAIQDKWTHYPFSGAVTDGRIYGRGTLDMKNMLFSLMEAVNNLISRQYTPERDVYLAFGFDEEVGGTHGAKMIAEDFKAKGIHFDAVYDEGGIVSSKGSLSGINATVALIGCAEKGFWSARVKVKGLGGHSSMPPLQSAIGKAAVIMQRLESEQMKPMIIPVIDQFFKNVGGAMDFKGRLAISNQWLLKGTLIKTLTANHTTNALVRTTTALTMMKGSDASNVLAPIVDFVVNFRILPGNPVAEVKQHLQNACRGFDVEIEDVGAPREASRISDTNSQGYRVMEKTIKQYFPDAIVTPYLTIGGTDGYKYEIVSDHVYRFNPVLINNNEQQTIHNNNEYISISNYSRMIRYFETLIKNYDSKQ</sequence>
<evidence type="ECO:0000259" key="6">
    <source>
        <dbReference type="Pfam" id="PF07687"/>
    </source>
</evidence>
<evidence type="ECO:0000256" key="2">
    <source>
        <dbReference type="ARBA" id="ARBA00022670"/>
    </source>
</evidence>
<keyword evidence="5" id="KW-0862">Zinc</keyword>
<keyword evidence="3" id="KW-0479">Metal-binding</keyword>
<accession>A0A1M7LPD9</accession>
<dbReference type="EMBL" id="FRBL01000011">
    <property type="protein sequence ID" value="SHM79511.1"/>
    <property type="molecule type" value="Genomic_DNA"/>
</dbReference>
<name>A0A1M7LPD9_9BACT</name>
<keyword evidence="8" id="KW-1185">Reference proteome</keyword>
<dbReference type="GO" id="GO:0046872">
    <property type="term" value="F:metal ion binding"/>
    <property type="evidence" value="ECO:0007669"/>
    <property type="project" value="UniProtKB-KW"/>
</dbReference>
<evidence type="ECO:0000256" key="4">
    <source>
        <dbReference type="ARBA" id="ARBA00022801"/>
    </source>
</evidence>
<keyword evidence="7" id="KW-0121">Carboxypeptidase</keyword>
<dbReference type="Gene3D" id="3.30.70.360">
    <property type="match status" value="1"/>
</dbReference>
<keyword evidence="2" id="KW-0645">Protease</keyword>
<dbReference type="Gene3D" id="1.10.150.900">
    <property type="match status" value="1"/>
</dbReference>
<feature type="domain" description="Peptidase M20 dimerisation" evidence="6">
    <location>
        <begin position="262"/>
        <end position="403"/>
    </location>
</feature>
<comment type="similarity">
    <text evidence="1">Belongs to the peptidase M20A family.</text>
</comment>
<reference evidence="7 8" key="1">
    <citation type="submission" date="2016-11" db="EMBL/GenBank/DDBJ databases">
        <authorList>
            <person name="Jaros S."/>
            <person name="Januszkiewicz K."/>
            <person name="Wedrychowicz H."/>
        </authorList>
    </citation>
    <scope>NUCLEOTIDE SEQUENCE [LARGE SCALE GENOMIC DNA]</scope>
    <source>
        <strain evidence="7 8">DSM 27406</strain>
    </source>
</reference>
<dbReference type="Pfam" id="PF01546">
    <property type="entry name" value="Peptidase_M20"/>
    <property type="match status" value="1"/>
</dbReference>
<dbReference type="InterPro" id="IPR036264">
    <property type="entry name" value="Bact_exopeptidase_dim_dom"/>
</dbReference>
<keyword evidence="4" id="KW-0378">Hydrolase</keyword>
<dbReference type="Pfam" id="PF07687">
    <property type="entry name" value="M20_dimer"/>
    <property type="match status" value="1"/>
</dbReference>
<dbReference type="OrthoDB" id="9792335at2"/>
<dbReference type="InterPro" id="IPR047177">
    <property type="entry name" value="Pept_M20A"/>
</dbReference>
<dbReference type="SUPFAM" id="SSF55031">
    <property type="entry name" value="Bacterial exopeptidase dimerisation domain"/>
    <property type="match status" value="1"/>
</dbReference>
<dbReference type="InterPro" id="IPR001261">
    <property type="entry name" value="ArgE/DapE_CS"/>
</dbReference>
<dbReference type="AlphaFoldDB" id="A0A1M7LPD9"/>
<dbReference type="PANTHER" id="PTHR45962:SF1">
    <property type="entry name" value="N-FATTY-ACYL-AMINO ACID SYNTHASE_HYDROLASE PM20D1"/>
    <property type="match status" value="1"/>
</dbReference>
<evidence type="ECO:0000256" key="3">
    <source>
        <dbReference type="ARBA" id="ARBA00022723"/>
    </source>
</evidence>
<dbReference type="SUPFAM" id="SSF53187">
    <property type="entry name" value="Zn-dependent exopeptidases"/>
    <property type="match status" value="1"/>
</dbReference>
<dbReference type="InterPro" id="IPR011650">
    <property type="entry name" value="Peptidase_M20_dimer"/>
</dbReference>
<organism evidence="7 8">
    <name type="scientific">Chitinophaga jiangningensis</name>
    <dbReference type="NCBI Taxonomy" id="1419482"/>
    <lineage>
        <taxon>Bacteria</taxon>
        <taxon>Pseudomonadati</taxon>
        <taxon>Bacteroidota</taxon>
        <taxon>Chitinophagia</taxon>
        <taxon>Chitinophagales</taxon>
        <taxon>Chitinophagaceae</taxon>
        <taxon>Chitinophaga</taxon>
    </lineage>
</organism>
<protein>
    <submittedName>
        <fullName evidence="7">Carboxypeptidase PM20D1</fullName>
    </submittedName>
</protein>
<proteinExistence type="inferred from homology"/>
<evidence type="ECO:0000313" key="7">
    <source>
        <dbReference type="EMBL" id="SHM79511.1"/>
    </source>
</evidence>
<dbReference type="Gene3D" id="3.40.630.10">
    <property type="entry name" value="Zn peptidases"/>
    <property type="match status" value="1"/>
</dbReference>